<feature type="compositionally biased region" description="Polar residues" evidence="7">
    <location>
        <begin position="424"/>
        <end position="434"/>
    </location>
</feature>
<dbReference type="EMBL" id="HBIP01022806">
    <property type="protein sequence ID" value="CAE0498583.1"/>
    <property type="molecule type" value="Transcribed_RNA"/>
</dbReference>
<dbReference type="PANTHER" id="PTHR11920:SF335">
    <property type="entry name" value="GUANYLATE CYCLASE"/>
    <property type="match status" value="1"/>
</dbReference>
<feature type="region of interest" description="Disordered" evidence="7">
    <location>
        <begin position="168"/>
        <end position="228"/>
    </location>
</feature>
<protein>
    <recommendedName>
        <fullName evidence="8">Guanylate cyclase domain-containing protein</fullName>
    </recommendedName>
</protein>
<dbReference type="AlphaFoldDB" id="A0A7S3R077"/>
<reference evidence="9" key="1">
    <citation type="submission" date="2021-01" db="EMBL/GenBank/DDBJ databases">
        <authorList>
            <person name="Corre E."/>
            <person name="Pelletier E."/>
            <person name="Niang G."/>
            <person name="Scheremetjew M."/>
            <person name="Finn R."/>
            <person name="Kale V."/>
            <person name="Holt S."/>
            <person name="Cochrane G."/>
            <person name="Meng A."/>
            <person name="Brown T."/>
            <person name="Cohen L."/>
        </authorList>
    </citation>
    <scope>NUCLEOTIDE SEQUENCE</scope>
    <source>
        <strain evidence="9">CCMP1320</strain>
    </source>
</reference>
<evidence type="ECO:0000256" key="6">
    <source>
        <dbReference type="ARBA" id="ARBA00023239"/>
    </source>
</evidence>
<dbReference type="Gene3D" id="3.30.70.1230">
    <property type="entry name" value="Nucleotide cyclase"/>
    <property type="match status" value="1"/>
</dbReference>
<evidence type="ECO:0000256" key="2">
    <source>
        <dbReference type="ARBA" id="ARBA00022692"/>
    </source>
</evidence>
<feature type="region of interest" description="Disordered" evidence="7">
    <location>
        <begin position="240"/>
        <end position="302"/>
    </location>
</feature>
<dbReference type="PROSITE" id="PS50125">
    <property type="entry name" value="GUANYLATE_CYCLASE_2"/>
    <property type="match status" value="1"/>
</dbReference>
<dbReference type="GO" id="GO:0001653">
    <property type="term" value="F:peptide receptor activity"/>
    <property type="evidence" value="ECO:0007669"/>
    <property type="project" value="TreeGrafter"/>
</dbReference>
<dbReference type="CDD" id="cd07302">
    <property type="entry name" value="CHD"/>
    <property type="match status" value="1"/>
</dbReference>
<evidence type="ECO:0000256" key="7">
    <source>
        <dbReference type="SAM" id="MobiDB-lite"/>
    </source>
</evidence>
<keyword evidence="6" id="KW-0456">Lyase</keyword>
<evidence type="ECO:0000259" key="8">
    <source>
        <dbReference type="PROSITE" id="PS50125"/>
    </source>
</evidence>
<feature type="compositionally biased region" description="Low complexity" evidence="7">
    <location>
        <begin position="199"/>
        <end position="211"/>
    </location>
</feature>
<feature type="domain" description="Guanylate cyclase" evidence="8">
    <location>
        <begin position="766"/>
        <end position="907"/>
    </location>
</feature>
<name>A0A7S3R077_DUNTE</name>
<evidence type="ECO:0000313" key="9">
    <source>
        <dbReference type="EMBL" id="CAE0498583.1"/>
    </source>
</evidence>
<dbReference type="GO" id="GO:0004383">
    <property type="term" value="F:guanylate cyclase activity"/>
    <property type="evidence" value="ECO:0007669"/>
    <property type="project" value="TreeGrafter"/>
</dbReference>
<dbReference type="PANTHER" id="PTHR11920">
    <property type="entry name" value="GUANYLYL CYCLASE"/>
    <property type="match status" value="1"/>
</dbReference>
<feature type="compositionally biased region" description="Basic and acidic residues" evidence="7">
    <location>
        <begin position="269"/>
        <end position="278"/>
    </location>
</feature>
<feature type="compositionally biased region" description="Low complexity" evidence="7">
    <location>
        <begin position="461"/>
        <end position="473"/>
    </location>
</feature>
<dbReference type="SMART" id="SM00044">
    <property type="entry name" value="CYCc"/>
    <property type="match status" value="1"/>
</dbReference>
<evidence type="ECO:0000256" key="3">
    <source>
        <dbReference type="ARBA" id="ARBA00022741"/>
    </source>
</evidence>
<dbReference type="GO" id="GO:0000166">
    <property type="term" value="F:nucleotide binding"/>
    <property type="evidence" value="ECO:0007669"/>
    <property type="project" value="UniProtKB-KW"/>
</dbReference>
<organism evidence="9">
    <name type="scientific">Dunaliella tertiolecta</name>
    <name type="common">Green alga</name>
    <dbReference type="NCBI Taxonomy" id="3047"/>
    <lineage>
        <taxon>Eukaryota</taxon>
        <taxon>Viridiplantae</taxon>
        <taxon>Chlorophyta</taxon>
        <taxon>core chlorophytes</taxon>
        <taxon>Chlorophyceae</taxon>
        <taxon>CS clade</taxon>
        <taxon>Chlamydomonadales</taxon>
        <taxon>Dunaliellaceae</taxon>
        <taxon>Dunaliella</taxon>
    </lineage>
</organism>
<feature type="region of interest" description="Disordered" evidence="7">
    <location>
        <begin position="608"/>
        <end position="658"/>
    </location>
</feature>
<accession>A0A7S3R077</accession>
<keyword evidence="2" id="KW-0812">Transmembrane</keyword>
<dbReference type="InterPro" id="IPR029787">
    <property type="entry name" value="Nucleotide_cyclase"/>
</dbReference>
<dbReference type="GO" id="GO:0007168">
    <property type="term" value="P:receptor guanylyl cyclase signaling pathway"/>
    <property type="evidence" value="ECO:0007669"/>
    <property type="project" value="TreeGrafter"/>
</dbReference>
<evidence type="ECO:0000256" key="5">
    <source>
        <dbReference type="ARBA" id="ARBA00023136"/>
    </source>
</evidence>
<evidence type="ECO:0000256" key="4">
    <source>
        <dbReference type="ARBA" id="ARBA00022989"/>
    </source>
</evidence>
<keyword evidence="5" id="KW-0472">Membrane</keyword>
<feature type="region of interest" description="Disordered" evidence="7">
    <location>
        <begin position="393"/>
        <end position="481"/>
    </location>
</feature>
<keyword evidence="3" id="KW-0547">Nucleotide-binding</keyword>
<evidence type="ECO:0000256" key="1">
    <source>
        <dbReference type="ARBA" id="ARBA00004370"/>
    </source>
</evidence>
<dbReference type="GO" id="GO:0035556">
    <property type="term" value="P:intracellular signal transduction"/>
    <property type="evidence" value="ECO:0007669"/>
    <property type="project" value="InterPro"/>
</dbReference>
<dbReference type="GO" id="GO:0005886">
    <property type="term" value="C:plasma membrane"/>
    <property type="evidence" value="ECO:0007669"/>
    <property type="project" value="TreeGrafter"/>
</dbReference>
<proteinExistence type="predicted"/>
<dbReference type="Pfam" id="PF00211">
    <property type="entry name" value="Guanylate_cyc"/>
    <property type="match status" value="1"/>
</dbReference>
<dbReference type="InterPro" id="IPR050401">
    <property type="entry name" value="Cyclic_nucleotide_synthase"/>
</dbReference>
<comment type="subcellular location">
    <subcellularLocation>
        <location evidence="1">Membrane</location>
    </subcellularLocation>
</comment>
<keyword evidence="4" id="KW-1133">Transmembrane helix</keyword>
<dbReference type="InterPro" id="IPR001054">
    <property type="entry name" value="A/G_cyclase"/>
</dbReference>
<dbReference type="SUPFAM" id="SSF55073">
    <property type="entry name" value="Nucleotide cyclase"/>
    <property type="match status" value="1"/>
</dbReference>
<dbReference type="GO" id="GO:0004016">
    <property type="term" value="F:adenylate cyclase activity"/>
    <property type="evidence" value="ECO:0007669"/>
    <property type="project" value="TreeGrafter"/>
</dbReference>
<gene>
    <name evidence="9" type="ORF">DTER00134_LOCUS13656</name>
</gene>
<sequence>MRDSGTEGGGRVARAREDAANGASHFIAGQTRLDSSAQHIVSKALRRSIADAYAAYTGQVDALPSDDYGLALYALEKTYPVKAGGGTGRHIFNLSSSPFCASKAKHAAIGNAARKILQNLDQYVHEVATLAPGRLNQLANREPVYDDHGNEIPWDPAAAARKAIWGKARSPGRDGGMAHGSMQGTVPYPPFTTTEHSSRAVPARARSSTPPQRIRGALIGTPHKPPASVTVTAAAGTASKLVDGRPATAPAAASKRGHASRSPAQGEHSSLERHELGTKGRNHVHAARMSQQQRLEEQWGDDEESARAARAAMRVVSAAAADTSKSRDPILQYRQRNAQALLGSAEQQLVQLARARIPPVIHLPLHQRVSHYYDHVRPPGPLRDFHVHLSQSLHSKDTESAHASLIRPPSDPQQPGRQPGELNSRGTSIAQGGDSTRGAAQLERKMTAARASDPGVPPEAQQPMQQQQQPQQQFSDGAEGAAHQENLLQQQGSNNAIAQSLGLTDLDDRQLLDIIVLFKQGLTPDAQAPSRESSPLQSIYPGALDAPAPPPLSGTGIFNACNFNRSRRLHPTNVQLHHIRTSRALHLPQPHQHARQTGARDIEVFRGTGESCSEPGVAGIQQQQQQQQQETGLPSPGQAQEGTQGHTEEGEDAFGSPSPVLTMSFWHEVLAMAITDPVSGRASLLLLQTDITSRAEMEARMAALTECQLSMLEQMFPRHVLEYMVSRQPNSPQADDACGSRACRTGLPTSDPALANQLASSHENVTILFTDIVGFTTLSKCVKPDQVMAYLNELFTAFDALVDTYEIYKVETAGDCYIAAGGLTMVDEDGFMCIDPSPDPEESAQRVLSFAKALLYCAKTVLMPHNGLPTQIRVGIHTGPAVTGLIGTKLPKYSVFGDTMNTASRMESTCPHGCIQISEATRAMLPNHPFTPTGGVQVKGKGFMQTYLWSPELDNTGADLLERQLVPGTFVPEI</sequence>